<name>A0A7W7HJW0_9ACTN</name>
<dbReference type="Proteomes" id="UP000590511">
    <property type="component" value="Unassembled WGS sequence"/>
</dbReference>
<gene>
    <name evidence="1" type="ORF">BJ964_006034</name>
</gene>
<dbReference type="PROSITE" id="PS51257">
    <property type="entry name" value="PROKAR_LIPOPROTEIN"/>
    <property type="match status" value="1"/>
</dbReference>
<proteinExistence type="predicted"/>
<evidence type="ECO:0000313" key="1">
    <source>
        <dbReference type="EMBL" id="MBB4751873.1"/>
    </source>
</evidence>
<protein>
    <submittedName>
        <fullName evidence="1">Outer membrane murein-binding lipoprotein Lpp</fullName>
    </submittedName>
</protein>
<comment type="caution">
    <text evidence="1">The sequence shown here is derived from an EMBL/GenBank/DDBJ whole genome shotgun (WGS) entry which is preliminary data.</text>
</comment>
<organism evidence="1 2">
    <name type="scientific">Actinoplanes lobatus</name>
    <dbReference type="NCBI Taxonomy" id="113568"/>
    <lineage>
        <taxon>Bacteria</taxon>
        <taxon>Bacillati</taxon>
        <taxon>Actinomycetota</taxon>
        <taxon>Actinomycetes</taxon>
        <taxon>Micromonosporales</taxon>
        <taxon>Micromonosporaceae</taxon>
        <taxon>Actinoplanes</taxon>
    </lineage>
</organism>
<sequence length="31" mass="3372">MFTRLGPMTAVALAACLLGGCTENRHVLRLR</sequence>
<keyword evidence="1" id="KW-0449">Lipoprotein</keyword>
<reference evidence="1 2" key="1">
    <citation type="submission" date="2020-08" db="EMBL/GenBank/DDBJ databases">
        <title>Sequencing the genomes of 1000 actinobacteria strains.</title>
        <authorList>
            <person name="Klenk H.-P."/>
        </authorList>
    </citation>
    <scope>NUCLEOTIDE SEQUENCE [LARGE SCALE GENOMIC DNA]</scope>
    <source>
        <strain evidence="1 2">DSM 43150</strain>
    </source>
</reference>
<dbReference type="AlphaFoldDB" id="A0A7W7HJW0"/>
<evidence type="ECO:0000313" key="2">
    <source>
        <dbReference type="Proteomes" id="UP000590511"/>
    </source>
</evidence>
<dbReference type="EMBL" id="JACHNC010000001">
    <property type="protein sequence ID" value="MBB4751873.1"/>
    <property type="molecule type" value="Genomic_DNA"/>
</dbReference>
<accession>A0A7W7HJW0</accession>